<name>A0A0G0LRV9_UNCC2</name>
<reference evidence="1 2" key="1">
    <citation type="journal article" date="2015" name="Nature">
        <title>rRNA introns, odd ribosomes, and small enigmatic genomes across a large radiation of phyla.</title>
        <authorList>
            <person name="Brown C.T."/>
            <person name="Hug L.A."/>
            <person name="Thomas B.C."/>
            <person name="Sharon I."/>
            <person name="Castelle C.J."/>
            <person name="Singh A."/>
            <person name="Wilkins M.J."/>
            <person name="Williams K.H."/>
            <person name="Banfield J.F."/>
        </authorList>
    </citation>
    <scope>NUCLEOTIDE SEQUENCE [LARGE SCALE GENOMIC DNA]</scope>
</reference>
<dbReference type="Proteomes" id="UP000034207">
    <property type="component" value="Unassembled WGS sequence"/>
</dbReference>
<accession>A0A0G0LRV9</accession>
<gene>
    <name evidence="1" type="ORF">UT18_C0009G0054</name>
</gene>
<proteinExistence type="predicted"/>
<dbReference type="AlphaFoldDB" id="A0A0G0LRV9"/>
<sequence length="34" mass="4168">MAIIEVKNLVKNFPYHEKRRVLKIRLRIYLLGKD</sequence>
<protein>
    <submittedName>
        <fullName evidence="1">Uncharacterized protein</fullName>
    </submittedName>
</protein>
<dbReference type="EMBL" id="LBVV01000009">
    <property type="protein sequence ID" value="KKQ94643.1"/>
    <property type="molecule type" value="Genomic_DNA"/>
</dbReference>
<dbReference type="STRING" id="1618345.UT18_C0009G0054"/>
<evidence type="ECO:0000313" key="1">
    <source>
        <dbReference type="EMBL" id="KKQ94643.1"/>
    </source>
</evidence>
<comment type="caution">
    <text evidence="1">The sequence shown here is derived from an EMBL/GenBank/DDBJ whole genome shotgun (WGS) entry which is preliminary data.</text>
</comment>
<organism evidence="1 2">
    <name type="scientific">candidate division CPR2 bacterium GW2011_GWC2_39_10</name>
    <dbReference type="NCBI Taxonomy" id="1618345"/>
    <lineage>
        <taxon>Bacteria</taxon>
        <taxon>Bacteria division CPR2</taxon>
    </lineage>
</organism>
<evidence type="ECO:0000313" key="2">
    <source>
        <dbReference type="Proteomes" id="UP000034207"/>
    </source>
</evidence>